<dbReference type="Proteomes" id="UP000770015">
    <property type="component" value="Unassembled WGS sequence"/>
</dbReference>
<sequence length="89" mass="10297">FQLRSDCLVFLVAQGMFFLQGLQLRDECLAFLVAQGMFFPQGLQPRLQLVDIDGWLLLALRLVLFKPGFRVRFHLVDVWVVIVVVCLFN</sequence>
<accession>A0A9P9AFU4</accession>
<protein>
    <submittedName>
        <fullName evidence="1">Uncharacterized protein</fullName>
    </submittedName>
</protein>
<gene>
    <name evidence="1" type="ORF">F5X68DRAFT_197358</name>
</gene>
<organism evidence="1 2">
    <name type="scientific">Plectosphaerella plurivora</name>
    <dbReference type="NCBI Taxonomy" id="936078"/>
    <lineage>
        <taxon>Eukaryota</taxon>
        <taxon>Fungi</taxon>
        <taxon>Dikarya</taxon>
        <taxon>Ascomycota</taxon>
        <taxon>Pezizomycotina</taxon>
        <taxon>Sordariomycetes</taxon>
        <taxon>Hypocreomycetidae</taxon>
        <taxon>Glomerellales</taxon>
        <taxon>Plectosphaerellaceae</taxon>
        <taxon>Plectosphaerella</taxon>
    </lineage>
</organism>
<proteinExistence type="predicted"/>
<evidence type="ECO:0000313" key="1">
    <source>
        <dbReference type="EMBL" id="KAH6697457.1"/>
    </source>
</evidence>
<dbReference type="EMBL" id="JAGSXJ010000001">
    <property type="protein sequence ID" value="KAH6697457.1"/>
    <property type="molecule type" value="Genomic_DNA"/>
</dbReference>
<keyword evidence="2" id="KW-1185">Reference proteome</keyword>
<reference evidence="1" key="1">
    <citation type="journal article" date="2021" name="Nat. Commun.">
        <title>Genetic determinants of endophytism in the Arabidopsis root mycobiome.</title>
        <authorList>
            <person name="Mesny F."/>
            <person name="Miyauchi S."/>
            <person name="Thiergart T."/>
            <person name="Pickel B."/>
            <person name="Atanasova L."/>
            <person name="Karlsson M."/>
            <person name="Huettel B."/>
            <person name="Barry K.W."/>
            <person name="Haridas S."/>
            <person name="Chen C."/>
            <person name="Bauer D."/>
            <person name="Andreopoulos W."/>
            <person name="Pangilinan J."/>
            <person name="LaButti K."/>
            <person name="Riley R."/>
            <person name="Lipzen A."/>
            <person name="Clum A."/>
            <person name="Drula E."/>
            <person name="Henrissat B."/>
            <person name="Kohler A."/>
            <person name="Grigoriev I.V."/>
            <person name="Martin F.M."/>
            <person name="Hacquard S."/>
        </authorList>
    </citation>
    <scope>NUCLEOTIDE SEQUENCE</scope>
    <source>
        <strain evidence="1">MPI-SDFR-AT-0117</strain>
    </source>
</reference>
<comment type="caution">
    <text evidence="1">The sequence shown here is derived from an EMBL/GenBank/DDBJ whole genome shotgun (WGS) entry which is preliminary data.</text>
</comment>
<dbReference type="AlphaFoldDB" id="A0A9P9AFU4"/>
<evidence type="ECO:0000313" key="2">
    <source>
        <dbReference type="Proteomes" id="UP000770015"/>
    </source>
</evidence>
<name>A0A9P9AFU4_9PEZI</name>
<feature type="non-terminal residue" evidence="1">
    <location>
        <position position="1"/>
    </location>
</feature>